<feature type="transmembrane region" description="Helical" evidence="17">
    <location>
        <begin position="727"/>
        <end position="746"/>
    </location>
</feature>
<dbReference type="GO" id="GO:0140581">
    <property type="term" value="F:P-type monovalent copper transporter activity"/>
    <property type="evidence" value="ECO:0007669"/>
    <property type="project" value="UniProtKB-EC"/>
</dbReference>
<dbReference type="PANTHER" id="PTHR43520">
    <property type="entry name" value="ATP7, ISOFORM B"/>
    <property type="match status" value="1"/>
</dbReference>
<keyword evidence="7 17" id="KW-0479">Metal-binding</keyword>
<dbReference type="GO" id="GO:0005886">
    <property type="term" value="C:plasma membrane"/>
    <property type="evidence" value="ECO:0007669"/>
    <property type="project" value="UniProtKB-SubCell"/>
</dbReference>
<dbReference type="PANTHER" id="PTHR43520:SF8">
    <property type="entry name" value="P-TYPE CU(+) TRANSPORTER"/>
    <property type="match status" value="1"/>
</dbReference>
<keyword evidence="4" id="KW-0813">Transport</keyword>
<dbReference type="Gene3D" id="3.40.1110.10">
    <property type="entry name" value="Calcium-transporting ATPase, cytoplasmic domain N"/>
    <property type="match status" value="1"/>
</dbReference>
<evidence type="ECO:0000256" key="5">
    <source>
        <dbReference type="ARBA" id="ARBA00022553"/>
    </source>
</evidence>
<keyword evidence="11" id="KW-1278">Translocase</keyword>
<dbReference type="SUPFAM" id="SSF56784">
    <property type="entry name" value="HAD-like"/>
    <property type="match status" value="1"/>
</dbReference>
<feature type="transmembrane region" description="Helical" evidence="17">
    <location>
        <begin position="97"/>
        <end position="116"/>
    </location>
</feature>
<evidence type="ECO:0000256" key="15">
    <source>
        <dbReference type="ARBA" id="ARBA00023136"/>
    </source>
</evidence>
<dbReference type="Gene3D" id="3.40.50.1000">
    <property type="entry name" value="HAD superfamily/HAD-like"/>
    <property type="match status" value="1"/>
</dbReference>
<dbReference type="GO" id="GO:0012505">
    <property type="term" value="C:endomembrane system"/>
    <property type="evidence" value="ECO:0007669"/>
    <property type="project" value="UniProtKB-SubCell"/>
</dbReference>
<dbReference type="Gene3D" id="3.30.70.100">
    <property type="match status" value="1"/>
</dbReference>
<dbReference type="AlphaFoldDB" id="A0A9J6ZBV1"/>
<dbReference type="Pfam" id="PF00122">
    <property type="entry name" value="E1-E2_ATPase"/>
    <property type="match status" value="1"/>
</dbReference>
<dbReference type="Pfam" id="PF00403">
    <property type="entry name" value="HMA"/>
    <property type="match status" value="1"/>
</dbReference>
<evidence type="ECO:0000313" key="19">
    <source>
        <dbReference type="EMBL" id="URN93519.1"/>
    </source>
</evidence>
<dbReference type="SUPFAM" id="SSF81665">
    <property type="entry name" value="Calcium ATPase, transmembrane domain M"/>
    <property type="match status" value="1"/>
</dbReference>
<dbReference type="InterPro" id="IPR017969">
    <property type="entry name" value="Heavy-metal-associated_CS"/>
</dbReference>
<evidence type="ECO:0000256" key="4">
    <source>
        <dbReference type="ARBA" id="ARBA00022448"/>
    </source>
</evidence>
<dbReference type="PROSITE" id="PS01229">
    <property type="entry name" value="COF_2"/>
    <property type="match status" value="1"/>
</dbReference>
<dbReference type="EMBL" id="CP097899">
    <property type="protein sequence ID" value="URN93519.1"/>
    <property type="molecule type" value="Genomic_DNA"/>
</dbReference>
<evidence type="ECO:0000256" key="13">
    <source>
        <dbReference type="ARBA" id="ARBA00023008"/>
    </source>
</evidence>
<evidence type="ECO:0000256" key="14">
    <source>
        <dbReference type="ARBA" id="ARBA00023065"/>
    </source>
</evidence>
<evidence type="ECO:0000256" key="8">
    <source>
        <dbReference type="ARBA" id="ARBA00022741"/>
    </source>
</evidence>
<dbReference type="GO" id="GO:0016887">
    <property type="term" value="F:ATP hydrolysis activity"/>
    <property type="evidence" value="ECO:0007669"/>
    <property type="project" value="InterPro"/>
</dbReference>
<dbReference type="InterPro" id="IPR023214">
    <property type="entry name" value="HAD_sf"/>
</dbReference>
<dbReference type="SFLD" id="SFLDG00002">
    <property type="entry name" value="C1.7:_P-type_atpase_like"/>
    <property type="match status" value="1"/>
</dbReference>
<feature type="transmembrane region" description="Helical" evidence="17">
    <location>
        <begin position="389"/>
        <end position="410"/>
    </location>
</feature>
<evidence type="ECO:0000256" key="9">
    <source>
        <dbReference type="ARBA" id="ARBA00022796"/>
    </source>
</evidence>
<evidence type="ECO:0000256" key="2">
    <source>
        <dbReference type="ARBA" id="ARBA00006024"/>
    </source>
</evidence>
<evidence type="ECO:0000256" key="12">
    <source>
        <dbReference type="ARBA" id="ARBA00022989"/>
    </source>
</evidence>
<name>A0A9J6ZBV1_9BACL</name>
<dbReference type="InterPro" id="IPR023298">
    <property type="entry name" value="ATPase_P-typ_TM_dom_sf"/>
</dbReference>
<dbReference type="Gene3D" id="2.70.150.10">
    <property type="entry name" value="Calcium-transporting ATPase, cytoplasmic transduction domain A"/>
    <property type="match status" value="1"/>
</dbReference>
<evidence type="ECO:0000259" key="18">
    <source>
        <dbReference type="PROSITE" id="PS50846"/>
    </source>
</evidence>
<keyword evidence="12 17" id="KW-1133">Transmembrane helix</keyword>
<dbReference type="SUPFAM" id="SSF81653">
    <property type="entry name" value="Calcium ATPase, transduction domain A"/>
    <property type="match status" value="1"/>
</dbReference>
<keyword evidence="15 17" id="KW-0472">Membrane</keyword>
<feature type="transmembrane region" description="Helical" evidence="17">
    <location>
        <begin position="355"/>
        <end position="377"/>
    </location>
</feature>
<evidence type="ECO:0000313" key="20">
    <source>
        <dbReference type="Proteomes" id="UP001056756"/>
    </source>
</evidence>
<keyword evidence="10 17" id="KW-0067">ATP-binding</keyword>
<dbReference type="Pfam" id="PF00702">
    <property type="entry name" value="Hydrolase"/>
    <property type="match status" value="1"/>
</dbReference>
<protein>
    <recommendedName>
        <fullName evidence="3">P-type Cu(+) transporter</fullName>
        <ecNumber evidence="3">7.2.2.8</ecNumber>
    </recommendedName>
</protein>
<dbReference type="InterPro" id="IPR023299">
    <property type="entry name" value="ATPase_P-typ_cyto_dom_N"/>
</dbReference>
<dbReference type="SUPFAM" id="SSF55008">
    <property type="entry name" value="HMA, heavy metal-associated domain"/>
    <property type="match status" value="1"/>
</dbReference>
<evidence type="ECO:0000256" key="1">
    <source>
        <dbReference type="ARBA" id="ARBA00004127"/>
    </source>
</evidence>
<evidence type="ECO:0000256" key="16">
    <source>
        <dbReference type="ARBA" id="ARBA00049289"/>
    </source>
</evidence>
<reference evidence="19" key="1">
    <citation type="submission" date="2022-05" db="EMBL/GenBank/DDBJ databases">
        <title>Novel bacterial taxa in a minimal lignocellulolytic consortium and its capacity to transform plastics disclosed by genome-resolved metagenomics.</title>
        <authorList>
            <person name="Rodriguez C.A.D."/>
            <person name="Diaz-Garcia L."/>
            <person name="Herrera K."/>
            <person name="Tarazona N.A."/>
            <person name="Sproer C."/>
            <person name="Overmann J."/>
            <person name="Jimenez D.J."/>
        </authorList>
    </citation>
    <scope>NUCLEOTIDE SEQUENCE</scope>
    <source>
        <strain evidence="19">MAG5</strain>
    </source>
</reference>
<dbReference type="NCBIfam" id="TIGR01525">
    <property type="entry name" value="ATPase-IB_hvy"/>
    <property type="match status" value="1"/>
</dbReference>
<sequence>MEQKLDHEYSEEIVLSVQGMSCSACATRIERKLTRMQGVEEVAVSYPLRTAWIQSSSRNIDAKQVMQLIEQLGFLAHVHQSTIEDMKQEKRLLQRRLLWASVFTLPLICSMIQHFAPLHGLMSIVPQWIFAPWLQLILATIVQFIIGVPFYISAYHAIREKLANMDVLVVIGTTSAYLYSHYEVLRNGLDGILQYASYDTAALYFESSAVVITAVLLGKYIELNASLKLQQEHDAFAKLEVNETLVERNGQLQSIRTEFVKVDDIVHVHEQQYIPVDGFIQRGEAYVEEALLTGEQGLISKGVGDRVWAGTFQAQGKLVLVTTATGHQTMLNRIRELVRQGQRSKTSIQRQVDKVIRWFVPAILLLAVSTLICWVIWGEAGTLSEGVFSALAVLLVACPCALGLAAPISLSITSSRLVKHGLIVKDASVLERLADVDAVIFDKTGTLTEGKLSISYLKSFNISRNQLLAYVGALEKKEEHPIAHAIQMELRSQDARTSIAPVVERVTSYPGRGVTGYIANDQFIVGNERLLEQYHIKLPAHVVEIAAERLMHGETLIYCIQNERCVGLIGLSDGLKRSAKKSISLLQKLGVHAIMATGDHPAPADRVAREAGISEVNAKLLPEQKLELLQKLQANGSTIAMVGDGWNDAPALASAHIGIAMSNSAEAALHAGHMTLLYSQLTSIPISIEMSRMTVRNIKQNLGFALIYNSVMLPFAALGFLQPWMAGVAMALSSVCVVFNALSLHVRLNRAERAVESV</sequence>
<dbReference type="Proteomes" id="UP001056756">
    <property type="component" value="Chromosome"/>
</dbReference>
<dbReference type="InterPro" id="IPR059000">
    <property type="entry name" value="ATPase_P-type_domA"/>
</dbReference>
<comment type="similarity">
    <text evidence="2 17">Belongs to the cation transport ATPase (P-type) (TC 3.A.3) family. Type IB subfamily.</text>
</comment>
<organism evidence="19 20">
    <name type="scientific">Candidatus Pristimantibacillus lignocellulolyticus</name>
    <dbReference type="NCBI Taxonomy" id="2994561"/>
    <lineage>
        <taxon>Bacteria</taxon>
        <taxon>Bacillati</taxon>
        <taxon>Bacillota</taxon>
        <taxon>Bacilli</taxon>
        <taxon>Bacillales</taxon>
        <taxon>Paenibacillaceae</taxon>
        <taxon>Candidatus Pristimantibacillus</taxon>
    </lineage>
</organism>
<keyword evidence="17" id="KW-1003">Cell membrane</keyword>
<dbReference type="PROSITE" id="PS01047">
    <property type="entry name" value="HMA_1"/>
    <property type="match status" value="1"/>
</dbReference>
<keyword evidence="5" id="KW-0597">Phosphoprotein</keyword>
<evidence type="ECO:0000256" key="10">
    <source>
        <dbReference type="ARBA" id="ARBA00022840"/>
    </source>
</evidence>
<dbReference type="CDD" id="cd00371">
    <property type="entry name" value="HMA"/>
    <property type="match status" value="1"/>
</dbReference>
<evidence type="ECO:0000256" key="3">
    <source>
        <dbReference type="ARBA" id="ARBA00012517"/>
    </source>
</evidence>
<dbReference type="NCBIfam" id="TIGR01494">
    <property type="entry name" value="ATPase_P-type"/>
    <property type="match status" value="1"/>
</dbReference>
<proteinExistence type="inferred from homology"/>
<dbReference type="InterPro" id="IPR001757">
    <property type="entry name" value="P_typ_ATPase"/>
</dbReference>
<dbReference type="GO" id="GO:0005507">
    <property type="term" value="F:copper ion binding"/>
    <property type="evidence" value="ECO:0007669"/>
    <property type="project" value="TreeGrafter"/>
</dbReference>
<comment type="catalytic activity">
    <reaction evidence="16">
        <text>Cu(+)(in) + ATP + H2O = Cu(+)(out) + ADP + phosphate + H(+)</text>
        <dbReference type="Rhea" id="RHEA:25792"/>
        <dbReference type="ChEBI" id="CHEBI:15377"/>
        <dbReference type="ChEBI" id="CHEBI:15378"/>
        <dbReference type="ChEBI" id="CHEBI:30616"/>
        <dbReference type="ChEBI" id="CHEBI:43474"/>
        <dbReference type="ChEBI" id="CHEBI:49552"/>
        <dbReference type="ChEBI" id="CHEBI:456216"/>
        <dbReference type="EC" id="7.2.2.8"/>
    </reaction>
</comment>
<evidence type="ECO:0000256" key="11">
    <source>
        <dbReference type="ARBA" id="ARBA00022967"/>
    </source>
</evidence>
<dbReference type="InterPro" id="IPR027256">
    <property type="entry name" value="P-typ_ATPase_IB"/>
</dbReference>
<feature type="domain" description="HMA" evidence="18">
    <location>
        <begin position="11"/>
        <end position="77"/>
    </location>
</feature>
<evidence type="ECO:0000256" key="7">
    <source>
        <dbReference type="ARBA" id="ARBA00022723"/>
    </source>
</evidence>
<dbReference type="PRINTS" id="PR00943">
    <property type="entry name" value="CUATPASE"/>
</dbReference>
<dbReference type="InterPro" id="IPR036412">
    <property type="entry name" value="HAD-like_sf"/>
</dbReference>
<dbReference type="SFLD" id="SFLDF00027">
    <property type="entry name" value="p-type_atpase"/>
    <property type="match status" value="1"/>
</dbReference>
<keyword evidence="6 17" id="KW-0812">Transmembrane</keyword>
<accession>A0A9J6ZBV1</accession>
<dbReference type="InterPro" id="IPR044492">
    <property type="entry name" value="P_typ_ATPase_HD_dom"/>
</dbReference>
<keyword evidence="14" id="KW-0406">Ion transport</keyword>
<dbReference type="GO" id="GO:0005524">
    <property type="term" value="F:ATP binding"/>
    <property type="evidence" value="ECO:0007669"/>
    <property type="project" value="UniProtKB-UniRule"/>
</dbReference>
<feature type="transmembrane region" description="Helical" evidence="17">
    <location>
        <begin position="702"/>
        <end position="721"/>
    </location>
</feature>
<evidence type="ECO:0000256" key="17">
    <source>
        <dbReference type="RuleBase" id="RU362081"/>
    </source>
</evidence>
<evidence type="ECO:0000256" key="6">
    <source>
        <dbReference type="ARBA" id="ARBA00022692"/>
    </source>
</evidence>
<feature type="transmembrane region" description="Helical" evidence="17">
    <location>
        <begin position="128"/>
        <end position="151"/>
    </location>
</feature>
<dbReference type="PROSITE" id="PS00154">
    <property type="entry name" value="ATPASE_E1_E2"/>
    <property type="match status" value="1"/>
</dbReference>
<gene>
    <name evidence="19" type="ORF">NAG76_17020</name>
</gene>
<dbReference type="EC" id="7.2.2.8" evidence="3"/>
<dbReference type="PROSITE" id="PS50846">
    <property type="entry name" value="HMA_2"/>
    <property type="match status" value="1"/>
</dbReference>
<dbReference type="InterPro" id="IPR018303">
    <property type="entry name" value="ATPase_P-typ_P_site"/>
</dbReference>
<dbReference type="PRINTS" id="PR00119">
    <property type="entry name" value="CATATPASE"/>
</dbReference>
<keyword evidence="13" id="KW-0186">Copper</keyword>
<dbReference type="InterPro" id="IPR008250">
    <property type="entry name" value="ATPase_P-typ_transduc_dom_A_sf"/>
</dbReference>
<comment type="subcellular location">
    <subcellularLocation>
        <location evidence="17">Cell membrane</location>
    </subcellularLocation>
    <subcellularLocation>
        <location evidence="1">Endomembrane system</location>
        <topology evidence="1">Multi-pass membrane protein</topology>
    </subcellularLocation>
</comment>
<dbReference type="SFLD" id="SFLDS00003">
    <property type="entry name" value="Haloacid_Dehalogenase"/>
    <property type="match status" value="1"/>
</dbReference>
<dbReference type="GO" id="GO:0055070">
    <property type="term" value="P:copper ion homeostasis"/>
    <property type="evidence" value="ECO:0007669"/>
    <property type="project" value="TreeGrafter"/>
</dbReference>
<keyword evidence="9" id="KW-0187">Copper transport</keyword>
<dbReference type="NCBIfam" id="TIGR01511">
    <property type="entry name" value="ATPase-IB1_Cu"/>
    <property type="match status" value="1"/>
</dbReference>
<dbReference type="InterPro" id="IPR036163">
    <property type="entry name" value="HMA_dom_sf"/>
</dbReference>
<dbReference type="FunFam" id="3.30.70.100:FF:000001">
    <property type="entry name" value="ATPase copper transporting beta"/>
    <property type="match status" value="1"/>
</dbReference>
<dbReference type="GO" id="GO:0043682">
    <property type="term" value="F:P-type divalent copper transporter activity"/>
    <property type="evidence" value="ECO:0007669"/>
    <property type="project" value="TreeGrafter"/>
</dbReference>
<dbReference type="InterPro" id="IPR006121">
    <property type="entry name" value="HMA_dom"/>
</dbReference>
<dbReference type="KEGG" id="plig:NAG76_17020"/>
<keyword evidence="8 17" id="KW-0547">Nucleotide-binding</keyword>